<dbReference type="EMBL" id="CAJVCH010570735">
    <property type="protein sequence ID" value="CAG7835706.1"/>
    <property type="molecule type" value="Genomic_DNA"/>
</dbReference>
<dbReference type="OrthoDB" id="7611046at2759"/>
<protein>
    <recommendedName>
        <fullName evidence="1">DUF5641 domain-containing protein</fullName>
    </recommendedName>
</protein>
<proteinExistence type="predicted"/>
<dbReference type="Pfam" id="PF18701">
    <property type="entry name" value="DUF5641"/>
    <property type="match status" value="1"/>
</dbReference>
<evidence type="ECO:0000313" key="3">
    <source>
        <dbReference type="Proteomes" id="UP000708208"/>
    </source>
</evidence>
<dbReference type="AlphaFoldDB" id="A0A8J2LQL3"/>
<accession>A0A8J2LQL3</accession>
<organism evidence="2 3">
    <name type="scientific">Allacma fusca</name>
    <dbReference type="NCBI Taxonomy" id="39272"/>
    <lineage>
        <taxon>Eukaryota</taxon>
        <taxon>Metazoa</taxon>
        <taxon>Ecdysozoa</taxon>
        <taxon>Arthropoda</taxon>
        <taxon>Hexapoda</taxon>
        <taxon>Collembola</taxon>
        <taxon>Symphypleona</taxon>
        <taxon>Sminthuridae</taxon>
        <taxon>Allacma</taxon>
    </lineage>
</organism>
<dbReference type="InterPro" id="IPR040676">
    <property type="entry name" value="DUF5641"/>
</dbReference>
<sequence>MIVAFTAPCGQASVSEINSLEDFTGISWSNQICDYFSNSETHRHWIWSVKPSTVPTFEELCDFLDQPCRAISESGTLKVKSSSSYHNNDRRVSSYHGAVDAKCRVCKSFLASFKRFISRRGLCSDIYSDCGSNFVGADKEIRRIYEFVRSADSGQRIQHFLSARSVTWHYNPPASPHFGSLWESGVRVVKGHLRRLIGSTSLNFEEYATLLAQAGTLVLLKDERLPPTEGKLGRIVQVHPGPDGLVRVATLKTESGELKKPIVKLCPLPLEQSPQPKSIVSPE</sequence>
<evidence type="ECO:0000259" key="1">
    <source>
        <dbReference type="Pfam" id="PF18701"/>
    </source>
</evidence>
<evidence type="ECO:0000313" key="2">
    <source>
        <dbReference type="EMBL" id="CAG7835706.1"/>
    </source>
</evidence>
<keyword evidence="3" id="KW-1185">Reference proteome</keyword>
<comment type="caution">
    <text evidence="2">The sequence shown here is derived from an EMBL/GenBank/DDBJ whole genome shotgun (WGS) entry which is preliminary data.</text>
</comment>
<gene>
    <name evidence="2" type="ORF">AFUS01_LOCUS45042</name>
</gene>
<dbReference type="PANTHER" id="PTHR47331">
    <property type="entry name" value="PHD-TYPE DOMAIN-CONTAINING PROTEIN"/>
    <property type="match status" value="1"/>
</dbReference>
<feature type="domain" description="DUF5641" evidence="1">
    <location>
        <begin position="213"/>
        <end position="268"/>
    </location>
</feature>
<name>A0A8J2LQL3_9HEXA</name>
<reference evidence="2" key="1">
    <citation type="submission" date="2021-06" db="EMBL/GenBank/DDBJ databases">
        <authorList>
            <person name="Hodson N. C."/>
            <person name="Mongue J. A."/>
            <person name="Jaron S. K."/>
        </authorList>
    </citation>
    <scope>NUCLEOTIDE SEQUENCE</scope>
</reference>
<dbReference type="PANTHER" id="PTHR47331:SF2">
    <property type="match status" value="1"/>
</dbReference>
<dbReference type="Proteomes" id="UP000708208">
    <property type="component" value="Unassembled WGS sequence"/>
</dbReference>